<evidence type="ECO:0000313" key="2">
    <source>
        <dbReference type="Proteomes" id="UP001614394"/>
    </source>
</evidence>
<evidence type="ECO:0000313" key="1">
    <source>
        <dbReference type="EMBL" id="MFI9105514.1"/>
    </source>
</evidence>
<keyword evidence="2" id="KW-1185">Reference proteome</keyword>
<dbReference type="EMBL" id="JBITYG010000012">
    <property type="protein sequence ID" value="MFI9105514.1"/>
    <property type="molecule type" value="Genomic_DNA"/>
</dbReference>
<gene>
    <name evidence="1" type="ORF">ACIGXA_33905</name>
</gene>
<dbReference type="Proteomes" id="UP001614394">
    <property type="component" value="Unassembled WGS sequence"/>
</dbReference>
<proteinExistence type="predicted"/>
<reference evidence="1 2" key="1">
    <citation type="submission" date="2024-10" db="EMBL/GenBank/DDBJ databases">
        <title>The Natural Products Discovery Center: Release of the First 8490 Sequenced Strains for Exploring Actinobacteria Biosynthetic Diversity.</title>
        <authorList>
            <person name="Kalkreuter E."/>
            <person name="Kautsar S.A."/>
            <person name="Yang D."/>
            <person name="Bader C.D."/>
            <person name="Teijaro C.N."/>
            <person name="Fluegel L."/>
            <person name="Davis C.M."/>
            <person name="Simpson J.R."/>
            <person name="Lauterbach L."/>
            <person name="Steele A.D."/>
            <person name="Gui C."/>
            <person name="Meng S."/>
            <person name="Li G."/>
            <person name="Viehrig K."/>
            <person name="Ye F."/>
            <person name="Su P."/>
            <person name="Kiefer A.F."/>
            <person name="Nichols A."/>
            <person name="Cepeda A.J."/>
            <person name="Yan W."/>
            <person name="Fan B."/>
            <person name="Jiang Y."/>
            <person name="Adhikari A."/>
            <person name="Zheng C.-J."/>
            <person name="Schuster L."/>
            <person name="Cowan T.M."/>
            <person name="Smanski M.J."/>
            <person name="Chevrette M.G."/>
            <person name="De Carvalho L.P.S."/>
            <person name="Shen B."/>
        </authorList>
    </citation>
    <scope>NUCLEOTIDE SEQUENCE [LARGE SCALE GENOMIC DNA]</scope>
    <source>
        <strain evidence="1 2">NPDC053399</strain>
    </source>
</reference>
<dbReference type="RefSeq" id="WP_399656248.1">
    <property type="nucleotide sequence ID" value="NZ_JBITYG010000012.1"/>
</dbReference>
<protein>
    <submittedName>
        <fullName evidence="1">Uncharacterized protein</fullName>
    </submittedName>
</protein>
<name>A0ABW8CGD5_9ACTN</name>
<accession>A0ABW8CGD5</accession>
<organism evidence="1 2">
    <name type="scientific">Streptomyces fildesensis</name>
    <dbReference type="NCBI Taxonomy" id="375757"/>
    <lineage>
        <taxon>Bacteria</taxon>
        <taxon>Bacillati</taxon>
        <taxon>Actinomycetota</taxon>
        <taxon>Actinomycetes</taxon>
        <taxon>Kitasatosporales</taxon>
        <taxon>Streptomycetaceae</taxon>
        <taxon>Streptomyces</taxon>
    </lineage>
</organism>
<sequence length="148" mass="15815">MGFGDDTPPAVRADPYPATLQAPGGFRLLFLTFTSWDVIKYAVRHGSAVDHEEIKATHKSTDAVYPTSQPGVPHGFTAQGCAKAADGSTGYCSPVSDPLWVTAASNTRSLRTFLRRSGVDTRTTLSVRQLLARANRRGSLHAVMNPGG</sequence>
<comment type="caution">
    <text evidence="1">The sequence shown here is derived from an EMBL/GenBank/DDBJ whole genome shotgun (WGS) entry which is preliminary data.</text>
</comment>